<dbReference type="Gene3D" id="1.10.510.10">
    <property type="entry name" value="Transferase(Phosphotransferase) domain 1"/>
    <property type="match status" value="1"/>
</dbReference>
<dbReference type="STRING" id="745531.A0A0C3NRY2"/>
<gene>
    <name evidence="2" type="ORF">PHLGIDRAFT_127367</name>
</gene>
<evidence type="ECO:0000313" key="2">
    <source>
        <dbReference type="EMBL" id="KIP07944.1"/>
    </source>
</evidence>
<keyword evidence="3" id="KW-1185">Reference proteome</keyword>
<dbReference type="SMART" id="SM00220">
    <property type="entry name" value="S_TKc"/>
    <property type="match status" value="1"/>
</dbReference>
<dbReference type="Proteomes" id="UP000053257">
    <property type="component" value="Unassembled WGS sequence"/>
</dbReference>
<sequence length="378" mass="43261">MSNISPSVREQLRANNAKIGARGATLLPDEELWRDKFHFLAAQGYTLRPRYHPDWKPSWEADPDIYPVRREDYFASSRGGLIDATRKVDGRLVCIKKVKNGSEELKIATLFSQSPLRDDPRNHCVPILETFPDPHLNDDAYIVMPFLRLMDDPPFQTVGEVVDFADQMIEGLAFMHENYVAHRDCAPSNLFFDAEPMYPQGFHPVINNKTPDLASPAPFYSRSEVSKPIKYYIADFDLSSYLPPGKPRRTLGRDGADQEVPELSDEIPYDPFQVDVFILGNALRRKLYDKYYRLDFFRPLILSMTKKDPEDRPSAEGALKQWQSIRKHITAFQRVCRLRGRDEGIVTSLVWDVLSMFKPILGLPSTSTLSRMSTLTAT</sequence>
<proteinExistence type="predicted"/>
<dbReference type="PANTHER" id="PTHR44167:SF30">
    <property type="entry name" value="PHOSPHORYLASE KINASE"/>
    <property type="match status" value="1"/>
</dbReference>
<dbReference type="EMBL" id="KN840488">
    <property type="protein sequence ID" value="KIP07944.1"/>
    <property type="molecule type" value="Genomic_DNA"/>
</dbReference>
<dbReference type="GO" id="GO:0005634">
    <property type="term" value="C:nucleus"/>
    <property type="evidence" value="ECO:0007669"/>
    <property type="project" value="TreeGrafter"/>
</dbReference>
<dbReference type="AlphaFoldDB" id="A0A0C3NRY2"/>
<dbReference type="InterPro" id="IPR011009">
    <property type="entry name" value="Kinase-like_dom_sf"/>
</dbReference>
<dbReference type="GO" id="GO:0004674">
    <property type="term" value="F:protein serine/threonine kinase activity"/>
    <property type="evidence" value="ECO:0007669"/>
    <property type="project" value="TreeGrafter"/>
</dbReference>
<dbReference type="CDD" id="cd00180">
    <property type="entry name" value="PKc"/>
    <property type="match status" value="1"/>
</dbReference>
<evidence type="ECO:0000259" key="1">
    <source>
        <dbReference type="PROSITE" id="PS50011"/>
    </source>
</evidence>
<feature type="domain" description="Protein kinase" evidence="1">
    <location>
        <begin position="68"/>
        <end position="331"/>
    </location>
</feature>
<protein>
    <recommendedName>
        <fullName evidence="1">Protein kinase domain-containing protein</fullName>
    </recommendedName>
</protein>
<accession>A0A0C3NRY2</accession>
<dbReference type="InterPro" id="IPR000719">
    <property type="entry name" value="Prot_kinase_dom"/>
</dbReference>
<dbReference type="PROSITE" id="PS50011">
    <property type="entry name" value="PROTEIN_KINASE_DOM"/>
    <property type="match status" value="1"/>
</dbReference>
<evidence type="ECO:0000313" key="3">
    <source>
        <dbReference type="Proteomes" id="UP000053257"/>
    </source>
</evidence>
<dbReference type="SUPFAM" id="SSF56112">
    <property type="entry name" value="Protein kinase-like (PK-like)"/>
    <property type="match status" value="1"/>
</dbReference>
<dbReference type="PANTHER" id="PTHR44167">
    <property type="entry name" value="OVARIAN-SPECIFIC SERINE/THREONINE-PROTEIN KINASE LOK-RELATED"/>
    <property type="match status" value="1"/>
</dbReference>
<reference evidence="2 3" key="1">
    <citation type="journal article" date="2014" name="PLoS Genet.">
        <title>Analysis of the Phlebiopsis gigantea genome, transcriptome and secretome provides insight into its pioneer colonization strategies of wood.</title>
        <authorList>
            <person name="Hori C."/>
            <person name="Ishida T."/>
            <person name="Igarashi K."/>
            <person name="Samejima M."/>
            <person name="Suzuki H."/>
            <person name="Master E."/>
            <person name="Ferreira P."/>
            <person name="Ruiz-Duenas F.J."/>
            <person name="Held B."/>
            <person name="Canessa P."/>
            <person name="Larrondo L.F."/>
            <person name="Schmoll M."/>
            <person name="Druzhinina I.S."/>
            <person name="Kubicek C.P."/>
            <person name="Gaskell J.A."/>
            <person name="Kersten P."/>
            <person name="St John F."/>
            <person name="Glasner J."/>
            <person name="Sabat G."/>
            <person name="Splinter BonDurant S."/>
            <person name="Syed K."/>
            <person name="Yadav J."/>
            <person name="Mgbeahuruike A.C."/>
            <person name="Kovalchuk A."/>
            <person name="Asiegbu F.O."/>
            <person name="Lackner G."/>
            <person name="Hoffmeister D."/>
            <person name="Rencoret J."/>
            <person name="Gutierrez A."/>
            <person name="Sun H."/>
            <person name="Lindquist E."/>
            <person name="Barry K."/>
            <person name="Riley R."/>
            <person name="Grigoriev I.V."/>
            <person name="Henrissat B."/>
            <person name="Kues U."/>
            <person name="Berka R.M."/>
            <person name="Martinez A.T."/>
            <person name="Covert S.F."/>
            <person name="Blanchette R.A."/>
            <person name="Cullen D."/>
        </authorList>
    </citation>
    <scope>NUCLEOTIDE SEQUENCE [LARGE SCALE GENOMIC DNA]</scope>
    <source>
        <strain evidence="2 3">11061_1 CR5-6</strain>
    </source>
</reference>
<dbReference type="HOGENOM" id="CLU_044121_2_1_1"/>
<name>A0A0C3NRY2_PHLG1</name>
<organism evidence="2 3">
    <name type="scientific">Phlebiopsis gigantea (strain 11061_1 CR5-6)</name>
    <name type="common">White-rot fungus</name>
    <name type="synonym">Peniophora gigantea</name>
    <dbReference type="NCBI Taxonomy" id="745531"/>
    <lineage>
        <taxon>Eukaryota</taxon>
        <taxon>Fungi</taxon>
        <taxon>Dikarya</taxon>
        <taxon>Basidiomycota</taxon>
        <taxon>Agaricomycotina</taxon>
        <taxon>Agaricomycetes</taxon>
        <taxon>Polyporales</taxon>
        <taxon>Phanerochaetaceae</taxon>
        <taxon>Phlebiopsis</taxon>
    </lineage>
</organism>
<dbReference type="GO" id="GO:0005524">
    <property type="term" value="F:ATP binding"/>
    <property type="evidence" value="ECO:0007669"/>
    <property type="project" value="InterPro"/>
</dbReference>
<dbReference type="OrthoDB" id="5987198at2759"/>
<dbReference type="GO" id="GO:0044773">
    <property type="term" value="P:mitotic DNA damage checkpoint signaling"/>
    <property type="evidence" value="ECO:0007669"/>
    <property type="project" value="TreeGrafter"/>
</dbReference>